<dbReference type="AlphaFoldDB" id="A0AAD3SS19"/>
<accession>A0AAD3SS19</accession>
<reference evidence="1" key="1">
    <citation type="submission" date="2023-05" db="EMBL/GenBank/DDBJ databases">
        <title>Nepenthes gracilis genome sequencing.</title>
        <authorList>
            <person name="Fukushima K."/>
        </authorList>
    </citation>
    <scope>NUCLEOTIDE SEQUENCE</scope>
    <source>
        <strain evidence="1">SING2019-196</strain>
    </source>
</reference>
<proteinExistence type="predicted"/>
<organism evidence="1 2">
    <name type="scientific">Nepenthes gracilis</name>
    <name type="common">Slender pitcher plant</name>
    <dbReference type="NCBI Taxonomy" id="150966"/>
    <lineage>
        <taxon>Eukaryota</taxon>
        <taxon>Viridiplantae</taxon>
        <taxon>Streptophyta</taxon>
        <taxon>Embryophyta</taxon>
        <taxon>Tracheophyta</taxon>
        <taxon>Spermatophyta</taxon>
        <taxon>Magnoliopsida</taxon>
        <taxon>eudicotyledons</taxon>
        <taxon>Gunneridae</taxon>
        <taxon>Pentapetalae</taxon>
        <taxon>Caryophyllales</taxon>
        <taxon>Nepenthaceae</taxon>
        <taxon>Nepenthes</taxon>
    </lineage>
</organism>
<dbReference type="EMBL" id="BSYO01000017">
    <property type="protein sequence ID" value="GMH16983.1"/>
    <property type="molecule type" value="Genomic_DNA"/>
</dbReference>
<name>A0AAD3SS19_NEPGR</name>
<comment type="caution">
    <text evidence="1">The sequence shown here is derived from an EMBL/GenBank/DDBJ whole genome shotgun (WGS) entry which is preliminary data.</text>
</comment>
<protein>
    <submittedName>
        <fullName evidence="1">Uncharacterized protein</fullName>
    </submittedName>
</protein>
<sequence length="199" mass="20844">MELIDVAPIKFVSSPPVNPSGDSGVDCIVASLPGATKSAPLYSPVVSGSGFLSKPIATHLLSRMESQNHLATQDAWIGAPVGMPVPLIPLGSADSNPGTSWSSVVQQNIHEDSDLNPTTKPTRPKAVVAREAYYATPNVAASYRAAPAHPSVLPGVTLLPPPMSRRILPLPTPARLLHAKIGLPLHHCWTSALALPNLT</sequence>
<evidence type="ECO:0000313" key="2">
    <source>
        <dbReference type="Proteomes" id="UP001279734"/>
    </source>
</evidence>
<dbReference type="Proteomes" id="UP001279734">
    <property type="component" value="Unassembled WGS sequence"/>
</dbReference>
<keyword evidence="2" id="KW-1185">Reference proteome</keyword>
<evidence type="ECO:0000313" key="1">
    <source>
        <dbReference type="EMBL" id="GMH16983.1"/>
    </source>
</evidence>
<gene>
    <name evidence="1" type="ORF">Nepgr_018824</name>
</gene>